<proteinExistence type="predicted"/>
<reference evidence="2" key="1">
    <citation type="journal article" date="2015" name="Nat. Genet.">
        <title>The genome and transcriptome of the zoonotic hookworm Ancylostoma ceylanicum identify infection-specific gene families.</title>
        <authorList>
            <person name="Schwarz E.M."/>
            <person name="Hu Y."/>
            <person name="Antoshechkin I."/>
            <person name="Miller M.M."/>
            <person name="Sternberg P.W."/>
            <person name="Aroian R.V."/>
        </authorList>
    </citation>
    <scope>NUCLEOTIDE SEQUENCE</scope>
    <source>
        <strain evidence="2">HY135</strain>
    </source>
</reference>
<evidence type="ECO:0000313" key="1">
    <source>
        <dbReference type="EMBL" id="EYC10423.1"/>
    </source>
</evidence>
<sequence length="94" mass="10672">MKSRENANFTEKAMVACEMMLTFVISTPNNPFVQNLNEFHEAPYLGLPHRNLTKVTEAQHIDNIDNTDLSANKSKCIATCQLTSQNVLDRSIFR</sequence>
<dbReference type="EMBL" id="JARK01001391">
    <property type="protein sequence ID" value="EYC10423.1"/>
    <property type="molecule type" value="Genomic_DNA"/>
</dbReference>
<comment type="caution">
    <text evidence="1">The sequence shown here is derived from an EMBL/GenBank/DDBJ whole genome shotgun (WGS) entry which is preliminary data.</text>
</comment>
<dbReference type="Proteomes" id="UP000024635">
    <property type="component" value="Unassembled WGS sequence"/>
</dbReference>
<accession>A0A016U744</accession>
<organism evidence="1 2">
    <name type="scientific">Ancylostoma ceylanicum</name>
    <dbReference type="NCBI Taxonomy" id="53326"/>
    <lineage>
        <taxon>Eukaryota</taxon>
        <taxon>Metazoa</taxon>
        <taxon>Ecdysozoa</taxon>
        <taxon>Nematoda</taxon>
        <taxon>Chromadorea</taxon>
        <taxon>Rhabditida</taxon>
        <taxon>Rhabditina</taxon>
        <taxon>Rhabditomorpha</taxon>
        <taxon>Strongyloidea</taxon>
        <taxon>Ancylostomatidae</taxon>
        <taxon>Ancylostomatinae</taxon>
        <taxon>Ancylostoma</taxon>
    </lineage>
</organism>
<gene>
    <name evidence="1" type="primary">Acey_s0055.g2550</name>
    <name evidence="1" type="ORF">Y032_0055g2550</name>
</gene>
<evidence type="ECO:0000313" key="2">
    <source>
        <dbReference type="Proteomes" id="UP000024635"/>
    </source>
</evidence>
<dbReference type="AlphaFoldDB" id="A0A016U744"/>
<name>A0A016U744_9BILA</name>
<keyword evidence="2" id="KW-1185">Reference proteome</keyword>
<protein>
    <submittedName>
        <fullName evidence="1">Uncharacterized protein</fullName>
    </submittedName>
</protein>